<proteinExistence type="inferred from homology"/>
<dbReference type="RefSeq" id="WP_378166876.1">
    <property type="nucleotide sequence ID" value="NZ_JBHSBU010000001.1"/>
</dbReference>
<dbReference type="GO" id="GO:0016491">
    <property type="term" value="F:oxidoreductase activity"/>
    <property type="evidence" value="ECO:0007669"/>
    <property type="project" value="UniProtKB-KW"/>
</dbReference>
<reference evidence="3" key="1">
    <citation type="journal article" date="2019" name="Int. J. Syst. Evol. Microbiol.">
        <title>The Global Catalogue of Microorganisms (GCM) 10K type strain sequencing project: providing services to taxonomists for standard genome sequencing and annotation.</title>
        <authorList>
            <consortium name="The Broad Institute Genomics Platform"/>
            <consortium name="The Broad Institute Genome Sequencing Center for Infectious Disease"/>
            <person name="Wu L."/>
            <person name="Ma J."/>
        </authorList>
    </citation>
    <scope>NUCLEOTIDE SEQUENCE [LARGE SCALE GENOMIC DNA]</scope>
    <source>
        <strain evidence="3">LMG 29894</strain>
    </source>
</reference>
<dbReference type="Gene3D" id="3.40.50.720">
    <property type="entry name" value="NAD(P)-binding Rossmann-like Domain"/>
    <property type="match status" value="1"/>
</dbReference>
<organism evidence="2 3">
    <name type="scientific">Chitinimonas lacunae</name>
    <dbReference type="NCBI Taxonomy" id="1963018"/>
    <lineage>
        <taxon>Bacteria</taxon>
        <taxon>Pseudomonadati</taxon>
        <taxon>Pseudomonadota</taxon>
        <taxon>Betaproteobacteria</taxon>
        <taxon>Neisseriales</taxon>
        <taxon>Chitinibacteraceae</taxon>
        <taxon>Chitinimonas</taxon>
    </lineage>
</organism>
<protein>
    <submittedName>
        <fullName evidence="2">SDR family NAD(P)-dependent oxidoreductase</fullName>
        <ecNumber evidence="2">1.1.1.-</ecNumber>
    </submittedName>
</protein>
<dbReference type="EC" id="1.1.1.-" evidence="2"/>
<comment type="caution">
    <text evidence="2">The sequence shown here is derived from an EMBL/GenBank/DDBJ whole genome shotgun (WGS) entry which is preliminary data.</text>
</comment>
<dbReference type="EMBL" id="JBHSBU010000001">
    <property type="protein sequence ID" value="MFC4161203.1"/>
    <property type="molecule type" value="Genomic_DNA"/>
</dbReference>
<evidence type="ECO:0000313" key="2">
    <source>
        <dbReference type="EMBL" id="MFC4161203.1"/>
    </source>
</evidence>
<dbReference type="PRINTS" id="PR00081">
    <property type="entry name" value="GDHRDH"/>
</dbReference>
<dbReference type="NCBIfam" id="NF005559">
    <property type="entry name" value="PRK07231.1"/>
    <property type="match status" value="1"/>
</dbReference>
<dbReference type="Proteomes" id="UP001595791">
    <property type="component" value="Unassembled WGS sequence"/>
</dbReference>
<accession>A0ABV8MSF5</accession>
<evidence type="ECO:0000256" key="1">
    <source>
        <dbReference type="ARBA" id="ARBA00006484"/>
    </source>
</evidence>
<gene>
    <name evidence="2" type="ORF">ACFOW7_17845</name>
</gene>
<comment type="similarity">
    <text evidence="1">Belongs to the short-chain dehydrogenases/reductases (SDR) family.</text>
</comment>
<sequence>MARLLNKYALITGAAHGIGRATALLFAREGAQVAVCDIDDRAAEQLADEIRAAGYMAVARKLDVADEGSVSAVMKALHADWGRLDVLVNNAGIVGSNAPTHKHEVADWDLVMAVNVRGVMLCTKHAIPLLRAAGGGSIVNLSSVYGIVGAPDSPAYHASKGAVRLMSKTDALLYAKNKIRVNSLHPGFVATPLLDAQAGASGNPELFRQYLLSHHPIGRLAEPEDIAYGVLYLASDESSFVTGSELVIDGGYTAR</sequence>
<dbReference type="InterPro" id="IPR036291">
    <property type="entry name" value="NAD(P)-bd_dom_sf"/>
</dbReference>
<dbReference type="PANTHER" id="PTHR42760">
    <property type="entry name" value="SHORT-CHAIN DEHYDROGENASES/REDUCTASES FAMILY MEMBER"/>
    <property type="match status" value="1"/>
</dbReference>
<dbReference type="InterPro" id="IPR002347">
    <property type="entry name" value="SDR_fam"/>
</dbReference>
<dbReference type="PRINTS" id="PR00080">
    <property type="entry name" value="SDRFAMILY"/>
</dbReference>
<evidence type="ECO:0000313" key="3">
    <source>
        <dbReference type="Proteomes" id="UP001595791"/>
    </source>
</evidence>
<name>A0ABV8MSF5_9NEIS</name>
<keyword evidence="3" id="KW-1185">Reference proteome</keyword>
<keyword evidence="2" id="KW-0560">Oxidoreductase</keyword>
<dbReference type="Pfam" id="PF13561">
    <property type="entry name" value="adh_short_C2"/>
    <property type="match status" value="1"/>
</dbReference>
<dbReference type="SUPFAM" id="SSF51735">
    <property type="entry name" value="NAD(P)-binding Rossmann-fold domains"/>
    <property type="match status" value="1"/>
</dbReference>